<dbReference type="EMBL" id="LXQA011228600">
    <property type="protein sequence ID" value="MCI89821.1"/>
    <property type="molecule type" value="Genomic_DNA"/>
</dbReference>
<evidence type="ECO:0000313" key="2">
    <source>
        <dbReference type="Proteomes" id="UP000265520"/>
    </source>
</evidence>
<dbReference type="Proteomes" id="UP000265520">
    <property type="component" value="Unassembled WGS sequence"/>
</dbReference>
<comment type="caution">
    <text evidence="1">The sequence shown here is derived from an EMBL/GenBank/DDBJ whole genome shotgun (WGS) entry which is preliminary data.</text>
</comment>
<keyword evidence="2" id="KW-1185">Reference proteome</keyword>
<evidence type="ECO:0000313" key="1">
    <source>
        <dbReference type="EMBL" id="MCI89821.1"/>
    </source>
</evidence>
<feature type="non-terminal residue" evidence="1">
    <location>
        <position position="1"/>
    </location>
</feature>
<reference evidence="1 2" key="1">
    <citation type="journal article" date="2018" name="Front. Plant Sci.">
        <title>Red Clover (Trifolium pratense) and Zigzag Clover (T. medium) - A Picture of Genomic Similarities and Differences.</title>
        <authorList>
            <person name="Dluhosova J."/>
            <person name="Istvanek J."/>
            <person name="Nedelnik J."/>
            <person name="Repkova J."/>
        </authorList>
    </citation>
    <scope>NUCLEOTIDE SEQUENCE [LARGE SCALE GENOMIC DNA]</scope>
    <source>
        <strain evidence="2">cv. 10/8</strain>
        <tissue evidence="1">Leaf</tissue>
    </source>
</reference>
<accession>A0A392VS55</accession>
<proteinExistence type="predicted"/>
<protein>
    <submittedName>
        <fullName evidence="1">Uncharacterized protein</fullName>
    </submittedName>
</protein>
<name>A0A392VS55_9FABA</name>
<dbReference type="AlphaFoldDB" id="A0A392VS55"/>
<sequence length="33" mass="3772">HESDFDKFEKEKTMNGYSPWGWPIAEAVAMRGG</sequence>
<organism evidence="1 2">
    <name type="scientific">Trifolium medium</name>
    <dbReference type="NCBI Taxonomy" id="97028"/>
    <lineage>
        <taxon>Eukaryota</taxon>
        <taxon>Viridiplantae</taxon>
        <taxon>Streptophyta</taxon>
        <taxon>Embryophyta</taxon>
        <taxon>Tracheophyta</taxon>
        <taxon>Spermatophyta</taxon>
        <taxon>Magnoliopsida</taxon>
        <taxon>eudicotyledons</taxon>
        <taxon>Gunneridae</taxon>
        <taxon>Pentapetalae</taxon>
        <taxon>rosids</taxon>
        <taxon>fabids</taxon>
        <taxon>Fabales</taxon>
        <taxon>Fabaceae</taxon>
        <taxon>Papilionoideae</taxon>
        <taxon>50 kb inversion clade</taxon>
        <taxon>NPAAA clade</taxon>
        <taxon>Hologalegina</taxon>
        <taxon>IRL clade</taxon>
        <taxon>Trifolieae</taxon>
        <taxon>Trifolium</taxon>
    </lineage>
</organism>